<evidence type="ECO:0000256" key="1">
    <source>
        <dbReference type="SAM" id="MobiDB-lite"/>
    </source>
</evidence>
<protein>
    <submittedName>
        <fullName evidence="3">Uncharacterized protein</fullName>
    </submittedName>
</protein>
<evidence type="ECO:0000313" key="3">
    <source>
        <dbReference type="EMBL" id="WXB09191.1"/>
    </source>
</evidence>
<evidence type="ECO:0000313" key="4">
    <source>
        <dbReference type="Proteomes" id="UP001374803"/>
    </source>
</evidence>
<dbReference type="Proteomes" id="UP001374803">
    <property type="component" value="Chromosome"/>
</dbReference>
<keyword evidence="4" id="KW-1185">Reference proteome</keyword>
<organism evidence="3 4">
    <name type="scientific">Pendulispora rubella</name>
    <dbReference type="NCBI Taxonomy" id="2741070"/>
    <lineage>
        <taxon>Bacteria</taxon>
        <taxon>Pseudomonadati</taxon>
        <taxon>Myxococcota</taxon>
        <taxon>Myxococcia</taxon>
        <taxon>Myxococcales</taxon>
        <taxon>Sorangiineae</taxon>
        <taxon>Pendulisporaceae</taxon>
        <taxon>Pendulispora</taxon>
    </lineage>
</organism>
<evidence type="ECO:0000256" key="2">
    <source>
        <dbReference type="SAM" id="SignalP"/>
    </source>
</evidence>
<dbReference type="RefSeq" id="WP_394838862.1">
    <property type="nucleotide sequence ID" value="NZ_CP089929.1"/>
</dbReference>
<feature type="signal peptide" evidence="2">
    <location>
        <begin position="1"/>
        <end position="21"/>
    </location>
</feature>
<feature type="region of interest" description="Disordered" evidence="1">
    <location>
        <begin position="136"/>
        <end position="183"/>
    </location>
</feature>
<feature type="compositionally biased region" description="Gly residues" evidence="1">
    <location>
        <begin position="163"/>
        <end position="183"/>
    </location>
</feature>
<reference evidence="3" key="1">
    <citation type="submission" date="2021-12" db="EMBL/GenBank/DDBJ databases">
        <title>Discovery of the Pendulisporaceae a myxobacterial family with distinct sporulation behavior and unique specialized metabolism.</title>
        <authorList>
            <person name="Garcia R."/>
            <person name="Popoff A."/>
            <person name="Bader C.D."/>
            <person name="Loehr J."/>
            <person name="Walesch S."/>
            <person name="Walt C."/>
            <person name="Boldt J."/>
            <person name="Bunk B."/>
            <person name="Haeckl F.J.F.P.J."/>
            <person name="Gunesch A.P."/>
            <person name="Birkelbach J."/>
            <person name="Nuebel U."/>
            <person name="Pietschmann T."/>
            <person name="Bach T."/>
            <person name="Mueller R."/>
        </authorList>
    </citation>
    <scope>NUCLEOTIDE SEQUENCE</scope>
    <source>
        <strain evidence="3">MSr11367</strain>
    </source>
</reference>
<feature type="chain" id="PRO_5045073782" evidence="2">
    <location>
        <begin position="22"/>
        <end position="374"/>
    </location>
</feature>
<keyword evidence="2" id="KW-0732">Signal</keyword>
<dbReference type="EMBL" id="CP089983">
    <property type="protein sequence ID" value="WXB09191.1"/>
    <property type="molecule type" value="Genomic_DNA"/>
</dbReference>
<feature type="region of interest" description="Disordered" evidence="1">
    <location>
        <begin position="303"/>
        <end position="323"/>
    </location>
</feature>
<dbReference type="PROSITE" id="PS51257">
    <property type="entry name" value="PROKAR_LIPOPROTEIN"/>
    <property type="match status" value="1"/>
</dbReference>
<sequence>MRARFASWFVCSALIACSSAAEDPRPDEWLASSATACKPPRLTPSNLPANICDIAGTKELNVASGTSLRIDPGGTCDALVPQGDGLPPICVLKYANVSIDGLLQLQPPLDAPRSPAVAIVATHAFSVTGTVDASGQYMDSPLRGSVGPGGSDSRGEAPADTGKGAGHVTVGGGTPGSDVGGAAFGPTTGAQLVAGSSGAQGVGLGVAWPGFPGMAGGAVQLVACGDLTLSGNVSAQGSNGFEGGMSINAPASGGGGGSGGTIVIEARHIVSSNANLLAIGGTGGAGGALYMEAPPVYVGGGRGGAAGTGSNPPEAGQSSGGLQQCGPDGCTTIYGAYGGGGGSVGRIVINVPRGESVPTIGSDPPASIGVVGTH</sequence>
<gene>
    <name evidence="3" type="ORF">LVJ94_18385</name>
</gene>
<name>A0ABZ2LJ52_9BACT</name>
<accession>A0ABZ2LJ52</accession>
<proteinExistence type="predicted"/>